<reference evidence="1" key="1">
    <citation type="submission" date="2018-05" db="EMBL/GenBank/DDBJ databases">
        <authorList>
            <person name="Lanie J.A."/>
            <person name="Ng W.-L."/>
            <person name="Kazmierczak K.M."/>
            <person name="Andrzejewski T.M."/>
            <person name="Davidsen T.M."/>
            <person name="Wayne K.J."/>
            <person name="Tettelin H."/>
            <person name="Glass J.I."/>
            <person name="Rusch D."/>
            <person name="Podicherti R."/>
            <person name="Tsui H.-C.T."/>
            <person name="Winkler M.E."/>
        </authorList>
    </citation>
    <scope>NUCLEOTIDE SEQUENCE</scope>
</reference>
<gene>
    <name evidence="1" type="ORF">METZ01_LOCUS299074</name>
</gene>
<proteinExistence type="predicted"/>
<accession>A0A382MC59</accession>
<protein>
    <submittedName>
        <fullName evidence="1">Uncharacterized protein</fullName>
    </submittedName>
</protein>
<dbReference type="AlphaFoldDB" id="A0A382MC59"/>
<sequence>MRQLTLLLMTVSLLVGGVPQKISYQGYITHADGSLVSDGSYDVKFRLFQANEGGDALWEESQSLTIGSGLISATLGNSIALNFSESMHFLEIEINGEVLTPRQELTTVFFAFHAESAVNAATANLATKATTADTALYSKASAAVSMGNLSDVDLTNIA</sequence>
<name>A0A382MC59_9ZZZZ</name>
<dbReference type="EMBL" id="UINC01092547">
    <property type="protein sequence ID" value="SVC46220.1"/>
    <property type="molecule type" value="Genomic_DNA"/>
</dbReference>
<organism evidence="1">
    <name type="scientific">marine metagenome</name>
    <dbReference type="NCBI Taxonomy" id="408172"/>
    <lineage>
        <taxon>unclassified sequences</taxon>
        <taxon>metagenomes</taxon>
        <taxon>ecological metagenomes</taxon>
    </lineage>
</organism>
<evidence type="ECO:0000313" key="1">
    <source>
        <dbReference type="EMBL" id="SVC46220.1"/>
    </source>
</evidence>
<feature type="non-terminal residue" evidence="1">
    <location>
        <position position="158"/>
    </location>
</feature>